<organism evidence="2 3">
    <name type="scientific">Arabis nemorensis</name>
    <dbReference type="NCBI Taxonomy" id="586526"/>
    <lineage>
        <taxon>Eukaryota</taxon>
        <taxon>Viridiplantae</taxon>
        <taxon>Streptophyta</taxon>
        <taxon>Embryophyta</taxon>
        <taxon>Tracheophyta</taxon>
        <taxon>Spermatophyta</taxon>
        <taxon>Magnoliopsida</taxon>
        <taxon>eudicotyledons</taxon>
        <taxon>Gunneridae</taxon>
        <taxon>Pentapetalae</taxon>
        <taxon>rosids</taxon>
        <taxon>malvids</taxon>
        <taxon>Brassicales</taxon>
        <taxon>Brassicaceae</taxon>
        <taxon>Arabideae</taxon>
        <taxon>Arabis</taxon>
    </lineage>
</organism>
<evidence type="ECO:0000313" key="2">
    <source>
        <dbReference type="EMBL" id="VVB16765.1"/>
    </source>
</evidence>
<reference evidence="2" key="1">
    <citation type="submission" date="2019-07" db="EMBL/GenBank/DDBJ databases">
        <authorList>
            <person name="Dittberner H."/>
        </authorList>
    </citation>
    <scope>NUCLEOTIDE SEQUENCE [LARGE SCALE GENOMIC DNA]</scope>
</reference>
<dbReference type="EMBL" id="CABITT030000008">
    <property type="protein sequence ID" value="VVB16765.1"/>
    <property type="molecule type" value="Genomic_DNA"/>
</dbReference>
<dbReference type="Proteomes" id="UP000489600">
    <property type="component" value="Unassembled WGS sequence"/>
</dbReference>
<comment type="caution">
    <text evidence="2">The sequence shown here is derived from an EMBL/GenBank/DDBJ whole genome shotgun (WGS) entry which is preliminary data.</text>
</comment>
<keyword evidence="3" id="KW-1185">Reference proteome</keyword>
<gene>
    <name evidence="2" type="ORF">ANE_LOCUS27209</name>
</gene>
<evidence type="ECO:0000256" key="1">
    <source>
        <dbReference type="SAM" id="MobiDB-lite"/>
    </source>
</evidence>
<name>A0A565CSR7_9BRAS</name>
<accession>A0A565CSR7</accession>
<proteinExistence type="predicted"/>
<sequence>MSFALVSPPRKPPDRRSSSSLRVDAAMQEVRHPPEPPDPPDESMSVDETSDFALSGGTSFMGLAVNKVALSSYCIMHDSSSSTCAQRHHLLHGCNLECSIFGLWS</sequence>
<feature type="region of interest" description="Disordered" evidence="1">
    <location>
        <begin position="1"/>
        <end position="49"/>
    </location>
</feature>
<dbReference type="AlphaFoldDB" id="A0A565CSR7"/>
<evidence type="ECO:0000313" key="3">
    <source>
        <dbReference type="Proteomes" id="UP000489600"/>
    </source>
</evidence>
<protein>
    <submittedName>
        <fullName evidence="2">Uncharacterized protein</fullName>
    </submittedName>
</protein>
<feature type="compositionally biased region" description="Acidic residues" evidence="1">
    <location>
        <begin position="38"/>
        <end position="49"/>
    </location>
</feature>